<dbReference type="GO" id="GO:0008168">
    <property type="term" value="F:methyltransferase activity"/>
    <property type="evidence" value="ECO:0007669"/>
    <property type="project" value="UniProtKB-KW"/>
</dbReference>
<protein>
    <submittedName>
        <fullName evidence="3">Methyltransferase FkbM</fullName>
    </submittedName>
</protein>
<feature type="signal peptide" evidence="1">
    <location>
        <begin position="1"/>
        <end position="20"/>
    </location>
</feature>
<dbReference type="OrthoDB" id="4703964at2"/>
<dbReference type="InterPro" id="IPR029063">
    <property type="entry name" value="SAM-dependent_MTases_sf"/>
</dbReference>
<dbReference type="Gene3D" id="3.40.50.150">
    <property type="entry name" value="Vaccinia Virus protein VP39"/>
    <property type="match status" value="1"/>
</dbReference>
<dbReference type="Pfam" id="PF05050">
    <property type="entry name" value="Methyltransf_21"/>
    <property type="match status" value="1"/>
</dbReference>
<organism evidence="3 4">
    <name type="scientific">Streptomyces nanshensis</name>
    <dbReference type="NCBI Taxonomy" id="518642"/>
    <lineage>
        <taxon>Bacteria</taxon>
        <taxon>Bacillati</taxon>
        <taxon>Actinomycetota</taxon>
        <taxon>Actinomycetes</taxon>
        <taxon>Kitasatosporales</taxon>
        <taxon>Streptomycetaceae</taxon>
        <taxon>Streptomyces</taxon>
    </lineage>
</organism>
<keyword evidence="4" id="KW-1185">Reference proteome</keyword>
<dbReference type="PANTHER" id="PTHR34203">
    <property type="entry name" value="METHYLTRANSFERASE, FKBM FAMILY PROTEIN"/>
    <property type="match status" value="1"/>
</dbReference>
<dbReference type="RefSeq" id="WP_070202709.1">
    <property type="nucleotide sequence ID" value="NZ_LJGZ01000094.1"/>
</dbReference>
<evidence type="ECO:0000313" key="4">
    <source>
        <dbReference type="Proteomes" id="UP000175971"/>
    </source>
</evidence>
<dbReference type="PATRIC" id="fig|518642.7.peg.5200"/>
<evidence type="ECO:0000313" key="3">
    <source>
        <dbReference type="EMBL" id="OEV18277.1"/>
    </source>
</evidence>
<dbReference type="InterPro" id="IPR006342">
    <property type="entry name" value="FkbM_mtfrase"/>
</dbReference>
<feature type="chain" id="PRO_5009197542" evidence="1">
    <location>
        <begin position="21"/>
        <end position="260"/>
    </location>
</feature>
<dbReference type="AlphaFoldDB" id="A0A1E7LPZ9"/>
<dbReference type="GO" id="GO:0032259">
    <property type="term" value="P:methylation"/>
    <property type="evidence" value="ECO:0007669"/>
    <property type="project" value="UniProtKB-KW"/>
</dbReference>
<keyword evidence="1" id="KW-0732">Signal</keyword>
<dbReference type="NCBIfam" id="TIGR01444">
    <property type="entry name" value="fkbM_fam"/>
    <property type="match status" value="1"/>
</dbReference>
<comment type="caution">
    <text evidence="3">The sequence shown here is derived from an EMBL/GenBank/DDBJ whole genome shotgun (WGS) entry which is preliminary data.</text>
</comment>
<accession>A0A1E7LPZ9</accession>
<gene>
    <name evidence="3" type="ORF">AN221_24470</name>
</gene>
<reference evidence="3 4" key="1">
    <citation type="journal article" date="2016" name="Front. Microbiol.">
        <title>Comparative Genomics Analysis of Streptomyces Species Reveals Their Adaptation to the Marine Environment and Their Diversity at the Genomic Level.</title>
        <authorList>
            <person name="Tian X."/>
            <person name="Zhang Z."/>
            <person name="Yang T."/>
            <person name="Chen M."/>
            <person name="Li J."/>
            <person name="Chen F."/>
            <person name="Yang J."/>
            <person name="Li W."/>
            <person name="Zhang B."/>
            <person name="Zhang Z."/>
            <person name="Wu J."/>
            <person name="Zhang C."/>
            <person name="Long L."/>
            <person name="Xiao J."/>
        </authorList>
    </citation>
    <scope>NUCLEOTIDE SEQUENCE [LARGE SCALE GENOMIC DNA]</scope>
    <source>
        <strain evidence="3 4">SCSIO M10372</strain>
    </source>
</reference>
<name>A0A1E7LPZ9_9ACTN</name>
<dbReference type="EMBL" id="LJGZ01000094">
    <property type="protein sequence ID" value="OEV18277.1"/>
    <property type="molecule type" value="Genomic_DNA"/>
</dbReference>
<sequence>MTTFAAAVASRLPTGLVASAAVALYPRFEPELRRLDDFCPPGSIAVDIGGWYGPWSRRLARRCTEVATVEPVPHLAGHLRRTLPSNARVVQGAATDRTGDRVRLWFPEGDEGDRGVSSLERRDIHAHSVEVESLTIDSLGLRGVGFVKMDVDGAEVAALRGAAELLRRDRPALLVELESRLGPIGPAVDLLTGLGYAGWVLAGRRWVPLTGFDLPAHQARTEHLVHQGLLRRALVPRRTRYINSVLFLPEGRVPGGERGR</sequence>
<dbReference type="PANTHER" id="PTHR34203:SF15">
    <property type="entry name" value="SLL1173 PROTEIN"/>
    <property type="match status" value="1"/>
</dbReference>
<dbReference type="Proteomes" id="UP000175971">
    <property type="component" value="Unassembled WGS sequence"/>
</dbReference>
<feature type="domain" description="Methyltransferase FkbM" evidence="2">
    <location>
        <begin position="58"/>
        <end position="181"/>
    </location>
</feature>
<keyword evidence="3" id="KW-0808">Transferase</keyword>
<evidence type="ECO:0000256" key="1">
    <source>
        <dbReference type="SAM" id="SignalP"/>
    </source>
</evidence>
<dbReference type="InterPro" id="IPR052514">
    <property type="entry name" value="SAM-dependent_MTase"/>
</dbReference>
<proteinExistence type="predicted"/>
<dbReference type="SUPFAM" id="SSF53335">
    <property type="entry name" value="S-adenosyl-L-methionine-dependent methyltransferases"/>
    <property type="match status" value="1"/>
</dbReference>
<evidence type="ECO:0000259" key="2">
    <source>
        <dbReference type="Pfam" id="PF05050"/>
    </source>
</evidence>
<keyword evidence="3" id="KW-0489">Methyltransferase</keyword>